<keyword evidence="2 6" id="KW-0689">Ribosomal protein</keyword>
<protein>
    <recommendedName>
        <fullName evidence="4">Large ribosomal subunit protein uL10</fullName>
    </recommendedName>
    <alternativeName>
        <fullName evidence="5">50S ribosomal protein L10</fullName>
    </alternativeName>
</protein>
<evidence type="ECO:0000313" key="6">
    <source>
        <dbReference type="EMBL" id="HHR91976.1"/>
    </source>
</evidence>
<comment type="caution">
    <text evidence="6">The sequence shown here is derived from an EMBL/GenBank/DDBJ whole genome shotgun (WGS) entry which is preliminary data.</text>
</comment>
<accession>A0A7C5YVU9</accession>
<dbReference type="InterPro" id="IPR043141">
    <property type="entry name" value="Ribosomal_uL10-like_sf"/>
</dbReference>
<dbReference type="EMBL" id="DRVY01000015">
    <property type="protein sequence ID" value="HHR91976.1"/>
    <property type="molecule type" value="Genomic_DNA"/>
</dbReference>
<reference evidence="6" key="1">
    <citation type="journal article" date="2020" name="mSystems">
        <title>Genome- and Community-Level Interaction Insights into Carbon Utilization and Element Cycling Functions of Hydrothermarchaeota in Hydrothermal Sediment.</title>
        <authorList>
            <person name="Zhou Z."/>
            <person name="Liu Y."/>
            <person name="Xu W."/>
            <person name="Pan J."/>
            <person name="Luo Z.H."/>
            <person name="Li M."/>
        </authorList>
    </citation>
    <scope>NUCLEOTIDE SEQUENCE [LARGE SCALE GENOMIC DNA]</scope>
    <source>
        <strain evidence="6">SpSt-1042</strain>
    </source>
</reference>
<organism evidence="6">
    <name type="scientific">candidate division CPR3 bacterium</name>
    <dbReference type="NCBI Taxonomy" id="2268181"/>
    <lineage>
        <taxon>Bacteria</taxon>
        <taxon>Bacteria division CPR3</taxon>
    </lineage>
</organism>
<dbReference type="CDD" id="cd05797">
    <property type="entry name" value="Ribosomal_L10"/>
    <property type="match status" value="1"/>
</dbReference>
<sequence>MNTQNTKLTPKERKKKRLEEYKKWLEQSNTVILLETTMPAIEVWSLKKELKEKQADYHVVKNRLFSMALENIYGEKPDINGFTAAVFCKDDPIIPAKSIMKLVNEKKASLKFGYCGKKQIDQEDIKKLANVAASYKELIGKLIYAIEYPLVSFSYIIQSPLQRFIFSLNKIKENKSLK</sequence>
<evidence type="ECO:0000256" key="3">
    <source>
        <dbReference type="ARBA" id="ARBA00023274"/>
    </source>
</evidence>
<dbReference type="InterPro" id="IPR001790">
    <property type="entry name" value="Ribosomal_uL10"/>
</dbReference>
<name>A0A7C5YVU9_UNCC3</name>
<dbReference type="PANTHER" id="PTHR11560">
    <property type="entry name" value="39S RIBOSOMAL PROTEIN L10, MITOCHONDRIAL"/>
    <property type="match status" value="1"/>
</dbReference>
<dbReference type="SUPFAM" id="SSF160369">
    <property type="entry name" value="Ribosomal protein L10-like"/>
    <property type="match status" value="1"/>
</dbReference>
<proteinExistence type="inferred from homology"/>
<comment type="similarity">
    <text evidence="1">Belongs to the universal ribosomal protein uL10 family.</text>
</comment>
<dbReference type="NCBIfam" id="NF000955">
    <property type="entry name" value="PRK00099.1-1"/>
    <property type="match status" value="1"/>
</dbReference>
<dbReference type="Gene3D" id="6.10.250.290">
    <property type="match status" value="1"/>
</dbReference>
<dbReference type="Gene3D" id="3.30.70.1730">
    <property type="match status" value="1"/>
</dbReference>
<dbReference type="Pfam" id="PF00466">
    <property type="entry name" value="Ribosomal_L10"/>
    <property type="match status" value="1"/>
</dbReference>
<dbReference type="AlphaFoldDB" id="A0A7C5YVU9"/>
<evidence type="ECO:0000256" key="5">
    <source>
        <dbReference type="ARBA" id="ARBA00035502"/>
    </source>
</evidence>
<evidence type="ECO:0000256" key="2">
    <source>
        <dbReference type="ARBA" id="ARBA00022980"/>
    </source>
</evidence>
<dbReference type="InterPro" id="IPR047865">
    <property type="entry name" value="Ribosomal_uL10_bac_type"/>
</dbReference>
<evidence type="ECO:0000256" key="4">
    <source>
        <dbReference type="ARBA" id="ARBA00035202"/>
    </source>
</evidence>
<dbReference type="GO" id="GO:1990904">
    <property type="term" value="C:ribonucleoprotein complex"/>
    <property type="evidence" value="ECO:0007669"/>
    <property type="project" value="UniProtKB-KW"/>
</dbReference>
<evidence type="ECO:0000256" key="1">
    <source>
        <dbReference type="ARBA" id="ARBA00008889"/>
    </source>
</evidence>
<dbReference type="GO" id="GO:0005840">
    <property type="term" value="C:ribosome"/>
    <property type="evidence" value="ECO:0007669"/>
    <property type="project" value="UniProtKB-KW"/>
</dbReference>
<keyword evidence="3" id="KW-0687">Ribonucleoprotein</keyword>
<gene>
    <name evidence="6" type="ORF">ENL96_00475</name>
</gene>